<sequence length="226" mass="25264">MPSILNRFEKLKAKRRGIRIQDFSNISVQSHLIMEEHSRLGDVQVRLPKADHPLYMGAYSYMREGGEIWNLESIGRFCSIGRNVVLGQPADNHPIDWVSSSMSVSGDYEASCVYASIGHDVWIAHNVVVMAGVKIGNGAVIGRNAVVTKDVEPYQIVVGNPGKVVRTRFSMEQIVGLLKSEWWNSDYAALKDLPFDDVDVFLGRLEAQLPRADYASVEICNRKIKS</sequence>
<evidence type="ECO:0000313" key="9">
    <source>
        <dbReference type="EMBL" id="PCI77166.1"/>
    </source>
</evidence>
<evidence type="ECO:0000256" key="2">
    <source>
        <dbReference type="ARBA" id="ARBA00013235"/>
    </source>
</evidence>
<dbReference type="EMBL" id="NVUL01000048">
    <property type="protein sequence ID" value="PCI77166.1"/>
    <property type="molecule type" value="Genomic_DNA"/>
</dbReference>
<dbReference type="InterPro" id="IPR050179">
    <property type="entry name" value="Trans_hexapeptide_repeat"/>
</dbReference>
<dbReference type="InterPro" id="IPR018357">
    <property type="entry name" value="Hexapep_transf_CS"/>
</dbReference>
<dbReference type="InterPro" id="IPR011004">
    <property type="entry name" value="Trimer_LpxA-like_sf"/>
</dbReference>
<evidence type="ECO:0000313" key="10">
    <source>
        <dbReference type="Proteomes" id="UP000218767"/>
    </source>
</evidence>
<proteinExistence type="inferred from homology"/>
<keyword evidence="7" id="KW-0012">Acyltransferase</keyword>
<reference evidence="10" key="1">
    <citation type="submission" date="2017-08" db="EMBL/GenBank/DDBJ databases">
        <title>A dynamic microbial community with high functional redundancy inhabits the cold, oxic subseafloor aquifer.</title>
        <authorList>
            <person name="Tully B.J."/>
            <person name="Wheat C.G."/>
            <person name="Glazer B.T."/>
            <person name="Huber J.A."/>
        </authorList>
    </citation>
    <scope>NUCLEOTIDE SEQUENCE [LARGE SCALE GENOMIC DNA]</scope>
</reference>
<keyword evidence="4 9" id="KW-0808">Transferase</keyword>
<name>A0A2A4X3T5_9GAMM</name>
<organism evidence="9 10">
    <name type="scientific">SAR86 cluster bacterium</name>
    <dbReference type="NCBI Taxonomy" id="2030880"/>
    <lineage>
        <taxon>Bacteria</taxon>
        <taxon>Pseudomonadati</taxon>
        <taxon>Pseudomonadota</taxon>
        <taxon>Gammaproteobacteria</taxon>
        <taxon>SAR86 cluster</taxon>
    </lineage>
</organism>
<dbReference type="PANTHER" id="PTHR43300:SF12">
    <property type="entry name" value="CHLORAMPHENICOL ACETYLTRANSFERASE"/>
    <property type="match status" value="1"/>
</dbReference>
<keyword evidence="5" id="KW-0677">Repeat</keyword>
<dbReference type="SUPFAM" id="SSF51161">
    <property type="entry name" value="Trimeric LpxA-like enzymes"/>
    <property type="match status" value="1"/>
</dbReference>
<dbReference type="CDD" id="cd03349">
    <property type="entry name" value="LbH_XAT"/>
    <property type="match status" value="1"/>
</dbReference>
<evidence type="ECO:0000256" key="8">
    <source>
        <dbReference type="ARBA" id="ARBA00047633"/>
    </source>
</evidence>
<protein>
    <recommendedName>
        <fullName evidence="3">Chloramphenicol acetyltransferase</fullName>
        <ecNumber evidence="2">2.3.1.28</ecNumber>
    </recommendedName>
</protein>
<evidence type="ECO:0000256" key="7">
    <source>
        <dbReference type="ARBA" id="ARBA00023315"/>
    </source>
</evidence>
<comment type="caution">
    <text evidence="9">The sequence shown here is derived from an EMBL/GenBank/DDBJ whole genome shotgun (WGS) entry which is preliminary data.</text>
</comment>
<evidence type="ECO:0000256" key="3">
    <source>
        <dbReference type="ARBA" id="ARBA00020291"/>
    </source>
</evidence>
<gene>
    <name evidence="9" type="ORF">COB20_08885</name>
</gene>
<evidence type="ECO:0000256" key="1">
    <source>
        <dbReference type="ARBA" id="ARBA00007274"/>
    </source>
</evidence>
<dbReference type="PANTHER" id="PTHR43300">
    <property type="entry name" value="ACETYLTRANSFERASE"/>
    <property type="match status" value="1"/>
</dbReference>
<dbReference type="GO" id="GO:0046677">
    <property type="term" value="P:response to antibiotic"/>
    <property type="evidence" value="ECO:0007669"/>
    <property type="project" value="UniProtKB-KW"/>
</dbReference>
<keyword evidence="6" id="KW-0046">Antibiotic resistance</keyword>
<dbReference type="Proteomes" id="UP000218767">
    <property type="component" value="Unassembled WGS sequence"/>
</dbReference>
<dbReference type="GO" id="GO:0008811">
    <property type="term" value="F:chloramphenicol O-acetyltransferase activity"/>
    <property type="evidence" value="ECO:0007669"/>
    <property type="project" value="UniProtKB-EC"/>
</dbReference>
<dbReference type="PROSITE" id="PS00101">
    <property type="entry name" value="HEXAPEP_TRANSFERASES"/>
    <property type="match status" value="1"/>
</dbReference>
<dbReference type="EC" id="2.3.1.28" evidence="2"/>
<dbReference type="AlphaFoldDB" id="A0A2A4X3T5"/>
<accession>A0A2A4X3T5</accession>
<comment type="similarity">
    <text evidence="1">Belongs to the transferase hexapeptide repeat family.</text>
</comment>
<comment type="catalytic activity">
    <reaction evidence="8">
        <text>chloramphenicol + acetyl-CoA = chloramphenicol 3-acetate + CoA</text>
        <dbReference type="Rhea" id="RHEA:18421"/>
        <dbReference type="ChEBI" id="CHEBI:16730"/>
        <dbReference type="ChEBI" id="CHEBI:17698"/>
        <dbReference type="ChEBI" id="CHEBI:57287"/>
        <dbReference type="ChEBI" id="CHEBI:57288"/>
        <dbReference type="EC" id="2.3.1.28"/>
    </reaction>
</comment>
<evidence type="ECO:0000256" key="4">
    <source>
        <dbReference type="ARBA" id="ARBA00022679"/>
    </source>
</evidence>
<dbReference type="Gene3D" id="2.160.10.10">
    <property type="entry name" value="Hexapeptide repeat proteins"/>
    <property type="match status" value="1"/>
</dbReference>
<evidence type="ECO:0000256" key="6">
    <source>
        <dbReference type="ARBA" id="ARBA00023251"/>
    </source>
</evidence>
<dbReference type="InterPro" id="IPR001451">
    <property type="entry name" value="Hexapep"/>
</dbReference>
<dbReference type="Pfam" id="PF00132">
    <property type="entry name" value="Hexapep"/>
    <property type="match status" value="1"/>
</dbReference>
<evidence type="ECO:0000256" key="5">
    <source>
        <dbReference type="ARBA" id="ARBA00022737"/>
    </source>
</evidence>